<proteinExistence type="inferred from homology"/>
<dbReference type="PROSITE" id="PS51515">
    <property type="entry name" value="BIN3_SAM"/>
    <property type="match status" value="1"/>
</dbReference>
<dbReference type="SUPFAM" id="SSF53335">
    <property type="entry name" value="S-adenosyl-L-methionine-dependent methyltransferases"/>
    <property type="match status" value="1"/>
</dbReference>
<keyword evidence="9" id="KW-1185">Reference proteome</keyword>
<reference evidence="9" key="1">
    <citation type="journal article" date="2014" name="Proc. Natl. Acad. Sci. U.S.A.">
        <title>Extensive sampling of basidiomycete genomes demonstrates inadequacy of the white-rot/brown-rot paradigm for wood decay fungi.</title>
        <authorList>
            <person name="Riley R."/>
            <person name="Salamov A.A."/>
            <person name="Brown D.W."/>
            <person name="Nagy L.G."/>
            <person name="Floudas D."/>
            <person name="Held B.W."/>
            <person name="Levasseur A."/>
            <person name="Lombard V."/>
            <person name="Morin E."/>
            <person name="Otillar R."/>
            <person name="Lindquist E.A."/>
            <person name="Sun H."/>
            <person name="LaButti K.M."/>
            <person name="Schmutz J."/>
            <person name="Jabbour D."/>
            <person name="Luo H."/>
            <person name="Baker S.E."/>
            <person name="Pisabarro A.G."/>
            <person name="Walton J.D."/>
            <person name="Blanchette R.A."/>
            <person name="Henrissat B."/>
            <person name="Martin F."/>
            <person name="Cullen D."/>
            <person name="Hibbett D.S."/>
            <person name="Grigoriev I.V."/>
        </authorList>
    </citation>
    <scope>NUCLEOTIDE SEQUENCE [LARGE SCALE GENOMIC DNA]</scope>
    <source>
        <strain evidence="9">MUCL 33604</strain>
    </source>
</reference>
<evidence type="ECO:0000259" key="7">
    <source>
        <dbReference type="PROSITE" id="PS51515"/>
    </source>
</evidence>
<dbReference type="InterPro" id="IPR024160">
    <property type="entry name" value="BIN3_SAM-bd_dom"/>
</dbReference>
<dbReference type="Gene3D" id="3.40.50.150">
    <property type="entry name" value="Vaccinia Virus protein VP39"/>
    <property type="match status" value="1"/>
</dbReference>
<dbReference type="GO" id="GO:0040031">
    <property type="term" value="P:snRNA modification"/>
    <property type="evidence" value="ECO:0007669"/>
    <property type="project" value="TreeGrafter"/>
</dbReference>
<name>A0A067Q1S9_9AGAM</name>
<keyword evidence="2 6" id="KW-0489">Methyltransferase</keyword>
<dbReference type="InterPro" id="IPR039772">
    <property type="entry name" value="Bin3-like"/>
</dbReference>
<evidence type="ECO:0000256" key="3">
    <source>
        <dbReference type="ARBA" id="ARBA00022679"/>
    </source>
</evidence>
<dbReference type="CDD" id="cd02440">
    <property type="entry name" value="AdoMet_MTases"/>
    <property type="match status" value="1"/>
</dbReference>
<comment type="similarity">
    <text evidence="1 6">Belongs to the methyltransferase superfamily.</text>
</comment>
<evidence type="ECO:0000256" key="5">
    <source>
        <dbReference type="PROSITE-ProRule" id="PRU00848"/>
    </source>
</evidence>
<dbReference type="EMBL" id="KL197714">
    <property type="protein sequence ID" value="KDQ60125.1"/>
    <property type="molecule type" value="Genomic_DNA"/>
</dbReference>
<evidence type="ECO:0000313" key="9">
    <source>
        <dbReference type="Proteomes" id="UP000027265"/>
    </source>
</evidence>
<dbReference type="GO" id="GO:0017069">
    <property type="term" value="F:snRNA binding"/>
    <property type="evidence" value="ECO:0007669"/>
    <property type="project" value="TreeGrafter"/>
</dbReference>
<accession>A0A067Q1S9</accession>
<dbReference type="FunCoup" id="A0A067Q1S9">
    <property type="interactions" value="18"/>
</dbReference>
<keyword evidence="4 5" id="KW-0949">S-adenosyl-L-methionine</keyword>
<evidence type="ECO:0000256" key="1">
    <source>
        <dbReference type="ARBA" id="ARBA00008361"/>
    </source>
</evidence>
<dbReference type="GO" id="GO:0008171">
    <property type="term" value="F:O-methyltransferase activity"/>
    <property type="evidence" value="ECO:0007669"/>
    <property type="project" value="UniProtKB-UniRule"/>
</dbReference>
<dbReference type="OrthoDB" id="540004at2759"/>
<feature type="domain" description="Bin3-type SAM" evidence="7">
    <location>
        <begin position="24"/>
        <end position="266"/>
    </location>
</feature>
<dbReference type="Proteomes" id="UP000027265">
    <property type="component" value="Unassembled WGS sequence"/>
</dbReference>
<dbReference type="Pfam" id="PF06859">
    <property type="entry name" value="Bin3"/>
    <property type="match status" value="1"/>
</dbReference>
<dbReference type="PANTHER" id="PTHR12315:SF0">
    <property type="entry name" value="7SK SNRNA METHYLPHOSPHATE CAPPING ENZYME"/>
    <property type="match status" value="1"/>
</dbReference>
<dbReference type="InParanoid" id="A0A067Q1S9"/>
<gene>
    <name evidence="8" type="ORF">JAAARDRAFT_56097</name>
</gene>
<evidence type="ECO:0000256" key="4">
    <source>
        <dbReference type="ARBA" id="ARBA00022691"/>
    </source>
</evidence>
<dbReference type="HOGENOM" id="CLU_004729_2_0_1"/>
<dbReference type="PANTHER" id="PTHR12315">
    <property type="entry name" value="BICOID-INTERACTING PROTEIN RELATED"/>
    <property type="match status" value="1"/>
</dbReference>
<dbReference type="InterPro" id="IPR029063">
    <property type="entry name" value="SAM-dependent_MTases_sf"/>
</dbReference>
<evidence type="ECO:0000256" key="6">
    <source>
        <dbReference type="RuleBase" id="RU367087"/>
    </source>
</evidence>
<evidence type="ECO:0000313" key="8">
    <source>
        <dbReference type="EMBL" id="KDQ60125.1"/>
    </source>
</evidence>
<dbReference type="EC" id="2.1.1.-" evidence="6"/>
<keyword evidence="3 6" id="KW-0808">Transferase</keyword>
<dbReference type="InterPro" id="IPR010675">
    <property type="entry name" value="Bin3_C"/>
</dbReference>
<organism evidence="8 9">
    <name type="scientific">Jaapia argillacea MUCL 33604</name>
    <dbReference type="NCBI Taxonomy" id="933084"/>
    <lineage>
        <taxon>Eukaryota</taxon>
        <taxon>Fungi</taxon>
        <taxon>Dikarya</taxon>
        <taxon>Basidiomycota</taxon>
        <taxon>Agaricomycotina</taxon>
        <taxon>Agaricomycetes</taxon>
        <taxon>Agaricomycetidae</taxon>
        <taxon>Jaapiales</taxon>
        <taxon>Jaapiaceae</taxon>
        <taxon>Jaapia</taxon>
    </lineage>
</organism>
<dbReference type="STRING" id="933084.A0A067Q1S9"/>
<evidence type="ECO:0000256" key="2">
    <source>
        <dbReference type="ARBA" id="ARBA00022603"/>
    </source>
</evidence>
<dbReference type="GO" id="GO:0008173">
    <property type="term" value="F:RNA methyltransferase activity"/>
    <property type="evidence" value="ECO:0007669"/>
    <property type="project" value="UniProtKB-UniRule"/>
</dbReference>
<dbReference type="AlphaFoldDB" id="A0A067Q1S9"/>
<protein>
    <recommendedName>
        <fullName evidence="6">RNA methyltransferase</fullName>
        <ecNumber evidence="6">2.1.1.-</ecNumber>
    </recommendedName>
</protein>
<dbReference type="GO" id="GO:0032259">
    <property type="term" value="P:methylation"/>
    <property type="evidence" value="ECO:0007669"/>
    <property type="project" value="UniProtKB-KW"/>
</dbReference>
<sequence length="266" mass="30255">MSTATAPIHGNYHGYYAKRSKIGDRRLALLSSEIFKGARVLDVGCNEGWVTCEIAQRWHADKVVGVDIDDMLIRAAWKRRRLVWSIQSPAAPSNNQAGTGGDSKGDEDIDPHYFPASFEHMFGALPNPPFQNHQVHTFPHNVSFRCADWVNGEIPEDLEGYDVVVAFSVTKWIHLNGGDNSLMRFFRRVFSVLKPGGVFILEVQLWDMYNKTRRLHPGLKQIYKTLKIRPDRFDEILQSIGFCPAERVGRPGENGFSRPIDLYRKV</sequence>